<organism evidence="2 3">
    <name type="scientific">Candidatus Thiomargarita nelsonii</name>
    <dbReference type="NCBI Taxonomy" id="1003181"/>
    <lineage>
        <taxon>Bacteria</taxon>
        <taxon>Pseudomonadati</taxon>
        <taxon>Pseudomonadota</taxon>
        <taxon>Gammaproteobacteria</taxon>
        <taxon>Thiotrichales</taxon>
        <taxon>Thiotrichaceae</taxon>
        <taxon>Thiomargarita</taxon>
    </lineage>
</organism>
<dbReference type="AlphaFoldDB" id="A0A4E0QL29"/>
<reference evidence="2 3" key="1">
    <citation type="journal article" date="2016" name="Front. Microbiol.">
        <title>Single-Cell (Meta-)Genomics of a Dimorphic Candidatus Thiomargarita nelsonii Reveals Genomic Plasticity.</title>
        <authorList>
            <person name="Flood B.E."/>
            <person name="Fliss P."/>
            <person name="Jones D.S."/>
            <person name="Dick G.J."/>
            <person name="Jain S."/>
            <person name="Kaster A.K."/>
            <person name="Winkel M."/>
            <person name="Mussmann M."/>
            <person name="Bailey J."/>
        </authorList>
    </citation>
    <scope>NUCLEOTIDE SEQUENCE [LARGE SCALE GENOMIC DNA]</scope>
    <source>
        <strain evidence="2">Hydrate Ridge</strain>
    </source>
</reference>
<evidence type="ECO:0000256" key="1">
    <source>
        <dbReference type="SAM" id="MobiDB-lite"/>
    </source>
</evidence>
<gene>
    <name evidence="2" type="ORF">PN36_33925</name>
</gene>
<sequence>MRLFFHNHKIKLYKYLMIKFFDLDKKTERLKITTDLSKASDQEPKNAHKPAHKASTPYNQYCLKNF</sequence>
<name>A0A4E0QL29_9GAMM</name>
<feature type="compositionally biased region" description="Basic and acidic residues" evidence="1">
    <location>
        <begin position="35"/>
        <end position="46"/>
    </location>
</feature>
<protein>
    <submittedName>
        <fullName evidence="2">Uncharacterized protein</fullName>
    </submittedName>
</protein>
<comment type="caution">
    <text evidence="2">The sequence shown here is derived from an EMBL/GenBank/DDBJ whole genome shotgun (WGS) entry which is preliminary data.</text>
</comment>
<dbReference type="EMBL" id="JSZA02000374">
    <property type="protein sequence ID" value="TGO01938.1"/>
    <property type="molecule type" value="Genomic_DNA"/>
</dbReference>
<proteinExistence type="predicted"/>
<evidence type="ECO:0000313" key="3">
    <source>
        <dbReference type="Proteomes" id="UP000030428"/>
    </source>
</evidence>
<dbReference type="Proteomes" id="UP000030428">
    <property type="component" value="Unassembled WGS sequence"/>
</dbReference>
<keyword evidence="3" id="KW-1185">Reference proteome</keyword>
<accession>A0A4E0QL29</accession>
<evidence type="ECO:0000313" key="2">
    <source>
        <dbReference type="EMBL" id="TGO01938.1"/>
    </source>
</evidence>
<feature type="region of interest" description="Disordered" evidence="1">
    <location>
        <begin position="35"/>
        <end position="55"/>
    </location>
</feature>